<name>A0A1Q3CMF0_CEPFO</name>
<dbReference type="Pfam" id="PF20167">
    <property type="entry name" value="Transposase_32"/>
    <property type="match status" value="1"/>
</dbReference>
<gene>
    <name evidence="2" type="ORF">CFOL_v3_24872</name>
</gene>
<protein>
    <recommendedName>
        <fullName evidence="1">Putative plant transposon protein domain-containing protein</fullName>
    </recommendedName>
</protein>
<feature type="domain" description="Putative plant transposon protein" evidence="1">
    <location>
        <begin position="5"/>
        <end position="165"/>
    </location>
</feature>
<comment type="caution">
    <text evidence="2">The sequence shown here is derived from an EMBL/GenBank/DDBJ whole genome shotgun (WGS) entry which is preliminary data.</text>
</comment>
<evidence type="ECO:0000313" key="2">
    <source>
        <dbReference type="EMBL" id="GAV81417.1"/>
    </source>
</evidence>
<accession>A0A1Q3CMF0</accession>
<evidence type="ECO:0000313" key="3">
    <source>
        <dbReference type="Proteomes" id="UP000187406"/>
    </source>
</evidence>
<dbReference type="AlphaFoldDB" id="A0A1Q3CMF0"/>
<dbReference type="Proteomes" id="UP000187406">
    <property type="component" value="Unassembled WGS sequence"/>
</dbReference>
<organism evidence="2 3">
    <name type="scientific">Cephalotus follicularis</name>
    <name type="common">Albany pitcher plant</name>
    <dbReference type="NCBI Taxonomy" id="3775"/>
    <lineage>
        <taxon>Eukaryota</taxon>
        <taxon>Viridiplantae</taxon>
        <taxon>Streptophyta</taxon>
        <taxon>Embryophyta</taxon>
        <taxon>Tracheophyta</taxon>
        <taxon>Spermatophyta</taxon>
        <taxon>Magnoliopsida</taxon>
        <taxon>eudicotyledons</taxon>
        <taxon>Gunneridae</taxon>
        <taxon>Pentapetalae</taxon>
        <taxon>rosids</taxon>
        <taxon>fabids</taxon>
        <taxon>Oxalidales</taxon>
        <taxon>Cephalotaceae</taxon>
        <taxon>Cephalotus</taxon>
    </lineage>
</organism>
<sequence>MINLPYYPYLMKEFYANFGFSTPVSLSTSVNGKPIMMNYAMLASILDIPCDGTKAGSNRNWVEENGFNSEECVHLLFGEDAQLVDKMYSRNLSLDYRFLPRSVATHILPKSGGFDEVTHMEAFTMFQIITCRRINVHMLIFNHMKAIHSSENARLAYGNIVTKILMQFAIELDKEVHHALQSGDKLGKGTLGRMGFKKHK</sequence>
<evidence type="ECO:0000259" key="1">
    <source>
        <dbReference type="Pfam" id="PF20167"/>
    </source>
</evidence>
<dbReference type="InParanoid" id="A0A1Q3CMF0"/>
<keyword evidence="3" id="KW-1185">Reference proteome</keyword>
<reference evidence="3" key="1">
    <citation type="submission" date="2016-04" db="EMBL/GenBank/DDBJ databases">
        <title>Cephalotus genome sequencing.</title>
        <authorList>
            <person name="Fukushima K."/>
            <person name="Hasebe M."/>
            <person name="Fang X."/>
        </authorList>
    </citation>
    <scope>NUCLEOTIDE SEQUENCE [LARGE SCALE GENOMIC DNA]</scope>
    <source>
        <strain evidence="3">cv. St1</strain>
    </source>
</reference>
<proteinExistence type="predicted"/>
<dbReference type="EMBL" id="BDDD01002400">
    <property type="protein sequence ID" value="GAV81417.1"/>
    <property type="molecule type" value="Genomic_DNA"/>
</dbReference>
<dbReference type="InterPro" id="IPR046796">
    <property type="entry name" value="Transposase_32_dom"/>
</dbReference>